<evidence type="ECO:0000259" key="1">
    <source>
        <dbReference type="PROSITE" id="PS51742"/>
    </source>
</evidence>
<dbReference type="SUPFAM" id="SSF117856">
    <property type="entry name" value="AF0104/ALDC/Ptd012-like"/>
    <property type="match status" value="1"/>
</dbReference>
<dbReference type="Gene3D" id="3.30.1330.80">
    <property type="entry name" value="Hypothetical protein, similar to alpha- acetolactate decarboxylase, domain 2"/>
    <property type="match status" value="1"/>
</dbReference>
<evidence type="ECO:0000313" key="3">
    <source>
        <dbReference type="Proteomes" id="UP000228596"/>
    </source>
</evidence>
<name>A0A2M6WXN0_9BACT</name>
<reference evidence="3" key="1">
    <citation type="submission" date="2017-09" db="EMBL/GenBank/DDBJ databases">
        <title>Depth-based differentiation of microbial function through sediment-hosted aquifers and enrichment of novel symbionts in the deep terrestrial subsurface.</title>
        <authorList>
            <person name="Probst A.J."/>
            <person name="Ladd B."/>
            <person name="Jarett J.K."/>
            <person name="Geller-Mcgrath D.E."/>
            <person name="Sieber C.M.K."/>
            <person name="Emerson J.B."/>
            <person name="Anantharaman K."/>
            <person name="Thomas B.C."/>
            <person name="Malmstrom R."/>
            <person name="Stieglmeier M."/>
            <person name="Klingl A."/>
            <person name="Woyke T."/>
            <person name="Ryan C.M."/>
            <person name="Banfield J.F."/>
        </authorList>
    </citation>
    <scope>NUCLEOTIDE SEQUENCE [LARGE SCALE GENOMIC DNA]</scope>
</reference>
<dbReference type="EMBL" id="PEZV01000006">
    <property type="protein sequence ID" value="PIT97517.1"/>
    <property type="molecule type" value="Genomic_DNA"/>
</dbReference>
<dbReference type="AlphaFoldDB" id="A0A2M6WXN0"/>
<dbReference type="Pfam" id="PF03479">
    <property type="entry name" value="PCC"/>
    <property type="match status" value="1"/>
</dbReference>
<dbReference type="CDD" id="cd11378">
    <property type="entry name" value="DUF296"/>
    <property type="match status" value="1"/>
</dbReference>
<proteinExistence type="predicted"/>
<dbReference type="PANTHER" id="PTHR34988:SF1">
    <property type="entry name" value="DNA-BINDING PROTEIN"/>
    <property type="match status" value="1"/>
</dbReference>
<evidence type="ECO:0000313" key="2">
    <source>
        <dbReference type="EMBL" id="PIT97517.1"/>
    </source>
</evidence>
<dbReference type="PANTHER" id="PTHR34988">
    <property type="entry name" value="PROTEIN, PUTATIVE-RELATED"/>
    <property type="match status" value="1"/>
</dbReference>
<accession>A0A2M6WXN0</accession>
<comment type="caution">
    <text evidence="2">The sequence shown here is derived from an EMBL/GenBank/DDBJ whole genome shotgun (WGS) entry which is preliminary data.</text>
</comment>
<gene>
    <name evidence="2" type="ORF">COT77_00925</name>
</gene>
<feature type="domain" description="PPC" evidence="1">
    <location>
        <begin position="1"/>
        <end position="130"/>
    </location>
</feature>
<dbReference type="PROSITE" id="PS51742">
    <property type="entry name" value="PPC"/>
    <property type="match status" value="1"/>
</dbReference>
<sequence length="130" mass="14400">MDQVGRLKKGDLVIEKLSEIFKDKSGAIIAIGALKWAKLALYDLSNKKYHETKINGPLELANLTGFVAQMPDGGTGIHAHVTLCDKHFTSHSGHLVEGEVAATVEYKFSKSAKKLKRYFDKDIGLNLFRL</sequence>
<dbReference type="Proteomes" id="UP000228596">
    <property type="component" value="Unassembled WGS sequence"/>
</dbReference>
<dbReference type="InterPro" id="IPR005175">
    <property type="entry name" value="PPC_dom"/>
</dbReference>
<organism evidence="2 3">
    <name type="scientific">Candidatus Berkelbacteria bacterium CG10_big_fil_rev_8_21_14_0_10_41_12</name>
    <dbReference type="NCBI Taxonomy" id="1974513"/>
    <lineage>
        <taxon>Bacteria</taxon>
        <taxon>Candidatus Berkelbacteria</taxon>
    </lineage>
</organism>
<protein>
    <recommendedName>
        <fullName evidence="1">PPC domain-containing protein</fullName>
    </recommendedName>
</protein>